<comment type="caution">
    <text evidence="15">The sequence shown here is derived from an EMBL/GenBank/DDBJ whole genome shotgun (WGS) entry which is preliminary data.</text>
</comment>
<dbReference type="Gene3D" id="2.60.120.260">
    <property type="entry name" value="Galactose-binding domain-like"/>
    <property type="match status" value="1"/>
</dbReference>
<dbReference type="Gene3D" id="2.60.40.10">
    <property type="entry name" value="Immunoglobulins"/>
    <property type="match status" value="1"/>
</dbReference>
<dbReference type="InterPro" id="IPR011658">
    <property type="entry name" value="PA14_dom"/>
</dbReference>
<dbReference type="InterPro" id="IPR050288">
    <property type="entry name" value="Cellulose_deg_GH3"/>
</dbReference>
<dbReference type="Pfam" id="PF14310">
    <property type="entry name" value="Fn3-like"/>
    <property type="match status" value="1"/>
</dbReference>
<evidence type="ECO:0000313" key="15">
    <source>
        <dbReference type="EMBL" id="OLN97278.1"/>
    </source>
</evidence>
<sequence>MAGAIIARVQGHGIASSLKHFVANDMEHQRTLVDCLISPRALREIYLLPFQLAIRDANPWALMTAYNRVNGLHMCENDILQTIGRTKWEYDGCIMSDWFGTYSTVESINSGLDLEMPGPTEWRGKRLATALSVGKISNTTLDERVASVLNLMERRSQSGIPSSGPEIHLNLAQDRDVLRQLAADSIVMLKNESNVLPLDTSKKIVVIGPNLKRSFYCGGGSAYLRPYRSISIIEALGEQLQQPVAYTEGCQIYNMLPVLGDLISAPKSGKKGHFQMDIYTAPPSHAYRTLIETLELHDTNVVLYDYNHAAAPDNILYATITADFVAEHTDRYDFGVTVAGKAQLFLDGVLVVDNATKQTRGESFFGSGSVEETGYADLEAGKAGAPVFGAGGVRFGCARRCDEASELERAVGLAKTAEQVVICVGLGPEWESEGADRQAYALPGRQSELISRVCAVNSNVTVVIQSGNPVAGPWDDVPAVLQSWYGGNESGHGLVDVLLGRRSPNGKLPLSWPRCIEDNPSFLSYRSEAGRCFYSEDIYVGYRFYEKTKRSVQWPFGHGLSYASFSMDRVQVSTNGTGLDGYIEISVAVTNTSSSRDGGEVIQAYVKRISQSLVGRPTKELKGFAKVFLPAGETRVVHISIPLKYGTSIWDEMSGSWLMERGDYQVLVGNSSASTPLVADFHVPYEVRWKGL</sequence>
<evidence type="ECO:0000256" key="5">
    <source>
        <dbReference type="ARBA" id="ARBA00022801"/>
    </source>
</evidence>
<dbReference type="Pfam" id="PF00933">
    <property type="entry name" value="Glyco_hydro_3"/>
    <property type="match status" value="1"/>
</dbReference>
<keyword evidence="7" id="KW-0119">Carbohydrate metabolism</keyword>
<evidence type="ECO:0000256" key="11">
    <source>
        <dbReference type="ARBA" id="ARBA00041279"/>
    </source>
</evidence>
<dbReference type="FunFam" id="2.60.40.10:FF:000495">
    <property type="entry name" value="Periplasmic beta-glucosidase"/>
    <property type="match status" value="1"/>
</dbReference>
<evidence type="ECO:0000256" key="6">
    <source>
        <dbReference type="ARBA" id="ARBA00023180"/>
    </source>
</evidence>
<dbReference type="EC" id="3.2.1.21" evidence="4"/>
<evidence type="ECO:0000256" key="13">
    <source>
        <dbReference type="ARBA" id="ARBA00041809"/>
    </source>
</evidence>
<dbReference type="Pfam" id="PF01915">
    <property type="entry name" value="Glyco_hydro_3_C"/>
    <property type="match status" value="1"/>
</dbReference>
<dbReference type="GO" id="GO:0008422">
    <property type="term" value="F:beta-glucosidase activity"/>
    <property type="evidence" value="ECO:0007669"/>
    <property type="project" value="UniProtKB-EC"/>
</dbReference>
<dbReference type="Proteomes" id="UP000186583">
    <property type="component" value="Unassembled WGS sequence"/>
</dbReference>
<evidence type="ECO:0000256" key="10">
    <source>
        <dbReference type="ARBA" id="ARBA00039569"/>
    </source>
</evidence>
<dbReference type="InterPro" id="IPR026891">
    <property type="entry name" value="Fn3-like"/>
</dbReference>
<feature type="domain" description="PA14" evidence="14">
    <location>
        <begin position="269"/>
        <end position="411"/>
    </location>
</feature>
<organism evidence="15 16">
    <name type="scientific">Colletotrichum chlorophyti</name>
    <dbReference type="NCBI Taxonomy" id="708187"/>
    <lineage>
        <taxon>Eukaryota</taxon>
        <taxon>Fungi</taxon>
        <taxon>Dikarya</taxon>
        <taxon>Ascomycota</taxon>
        <taxon>Pezizomycotina</taxon>
        <taxon>Sordariomycetes</taxon>
        <taxon>Hypocreomycetidae</taxon>
        <taxon>Glomerellales</taxon>
        <taxon>Glomerellaceae</taxon>
        <taxon>Colletotrichum</taxon>
    </lineage>
</organism>
<evidence type="ECO:0000259" key="14">
    <source>
        <dbReference type="PROSITE" id="PS51820"/>
    </source>
</evidence>
<evidence type="ECO:0000256" key="4">
    <source>
        <dbReference type="ARBA" id="ARBA00012744"/>
    </source>
</evidence>
<comment type="similarity">
    <text evidence="3">Belongs to the glycosyl hydrolase 3 family.</text>
</comment>
<gene>
    <name evidence="15" type="ORF">CCHL11_10408</name>
</gene>
<dbReference type="GO" id="GO:0009251">
    <property type="term" value="P:glucan catabolic process"/>
    <property type="evidence" value="ECO:0007669"/>
    <property type="project" value="TreeGrafter"/>
</dbReference>
<comment type="catalytic activity">
    <reaction evidence="1">
        <text>Hydrolysis of terminal, non-reducing beta-D-glucosyl residues with release of beta-D-glucose.</text>
        <dbReference type="EC" id="3.2.1.21"/>
    </reaction>
</comment>
<evidence type="ECO:0000256" key="3">
    <source>
        <dbReference type="ARBA" id="ARBA00005336"/>
    </source>
</evidence>
<dbReference type="Gene3D" id="3.20.20.300">
    <property type="entry name" value="Glycoside hydrolase, family 3, N-terminal domain"/>
    <property type="match status" value="1"/>
</dbReference>
<evidence type="ECO:0000256" key="9">
    <source>
        <dbReference type="ARBA" id="ARBA00023326"/>
    </source>
</evidence>
<evidence type="ECO:0000256" key="2">
    <source>
        <dbReference type="ARBA" id="ARBA00004987"/>
    </source>
</evidence>
<dbReference type="InterPro" id="IPR017853">
    <property type="entry name" value="GH"/>
</dbReference>
<dbReference type="PRINTS" id="PR00133">
    <property type="entry name" value="GLHYDRLASE3"/>
</dbReference>
<dbReference type="InterPro" id="IPR037524">
    <property type="entry name" value="PA14/GLEYA"/>
</dbReference>
<evidence type="ECO:0000256" key="12">
    <source>
        <dbReference type="ARBA" id="ARBA00041603"/>
    </source>
</evidence>
<dbReference type="AlphaFoldDB" id="A0A1Q8S753"/>
<dbReference type="SUPFAM" id="SSF52279">
    <property type="entry name" value="Beta-D-glucan exohydrolase, C-terminal domain"/>
    <property type="match status" value="1"/>
</dbReference>
<dbReference type="InterPro" id="IPR002772">
    <property type="entry name" value="Glyco_hydro_3_C"/>
</dbReference>
<keyword evidence="8" id="KW-0326">Glycosidase</keyword>
<dbReference type="PROSITE" id="PS51820">
    <property type="entry name" value="PA14"/>
    <property type="match status" value="1"/>
</dbReference>
<name>A0A1Q8S753_9PEZI</name>
<reference evidence="15 16" key="1">
    <citation type="submission" date="2016-11" db="EMBL/GenBank/DDBJ databases">
        <title>Draft Genome Assembly of Colletotrichum chlorophyti a pathogen of herbaceous plants.</title>
        <authorList>
            <person name="Gan P."/>
            <person name="Narusaka M."/>
            <person name="Tsushima A."/>
            <person name="Narusaka Y."/>
            <person name="Takano Y."/>
            <person name="Shirasu K."/>
        </authorList>
    </citation>
    <scope>NUCLEOTIDE SEQUENCE [LARGE SCALE GENOMIC DNA]</scope>
    <source>
        <strain evidence="15 16">NTL11</strain>
    </source>
</reference>
<dbReference type="SMART" id="SM01217">
    <property type="entry name" value="Fn3_like"/>
    <property type="match status" value="1"/>
</dbReference>
<protein>
    <recommendedName>
        <fullName evidence="10">Probable beta-glucosidase I</fullName>
        <ecNumber evidence="4">3.2.1.21</ecNumber>
    </recommendedName>
    <alternativeName>
        <fullName evidence="11">Beta-D-glucoside glucohydrolase I</fullName>
    </alternativeName>
    <alternativeName>
        <fullName evidence="12">Cellobiase I</fullName>
    </alternativeName>
    <alternativeName>
        <fullName evidence="13">Gentiobiase I</fullName>
    </alternativeName>
</protein>
<proteinExistence type="inferred from homology"/>
<dbReference type="EMBL" id="MPGH01000009">
    <property type="protein sequence ID" value="OLN97278.1"/>
    <property type="molecule type" value="Genomic_DNA"/>
</dbReference>
<dbReference type="STRING" id="708187.A0A1Q8S753"/>
<keyword evidence="5" id="KW-0378">Hydrolase</keyword>
<evidence type="ECO:0000256" key="1">
    <source>
        <dbReference type="ARBA" id="ARBA00000448"/>
    </source>
</evidence>
<evidence type="ECO:0000256" key="8">
    <source>
        <dbReference type="ARBA" id="ARBA00023295"/>
    </source>
</evidence>
<evidence type="ECO:0000256" key="7">
    <source>
        <dbReference type="ARBA" id="ARBA00023277"/>
    </source>
</evidence>
<dbReference type="InterPro" id="IPR036881">
    <property type="entry name" value="Glyco_hydro_3_C_sf"/>
</dbReference>
<accession>A0A1Q8S753</accession>
<keyword evidence="16" id="KW-1185">Reference proteome</keyword>
<dbReference type="InterPro" id="IPR001764">
    <property type="entry name" value="Glyco_hydro_3_N"/>
</dbReference>
<comment type="pathway">
    <text evidence="2">Glycan metabolism; cellulose degradation.</text>
</comment>
<evidence type="ECO:0000313" key="16">
    <source>
        <dbReference type="Proteomes" id="UP000186583"/>
    </source>
</evidence>
<dbReference type="OrthoDB" id="47059at2759"/>
<keyword evidence="9" id="KW-0624">Polysaccharide degradation</keyword>
<dbReference type="Gene3D" id="3.40.50.1700">
    <property type="entry name" value="Glycoside hydrolase family 3 C-terminal domain"/>
    <property type="match status" value="1"/>
</dbReference>
<dbReference type="SUPFAM" id="SSF51445">
    <property type="entry name" value="(Trans)glycosidases"/>
    <property type="match status" value="1"/>
</dbReference>
<dbReference type="PANTHER" id="PTHR42715">
    <property type="entry name" value="BETA-GLUCOSIDASE"/>
    <property type="match status" value="1"/>
</dbReference>
<dbReference type="InterPro" id="IPR036962">
    <property type="entry name" value="Glyco_hydro_3_N_sf"/>
</dbReference>
<keyword evidence="6" id="KW-0325">Glycoprotein</keyword>
<dbReference type="Pfam" id="PF07691">
    <property type="entry name" value="PA14"/>
    <property type="match status" value="1"/>
</dbReference>
<dbReference type="PANTHER" id="PTHR42715:SF27">
    <property type="entry name" value="BETA-GLUCOSIDASE-RELATED"/>
    <property type="match status" value="1"/>
</dbReference>
<dbReference type="InterPro" id="IPR013783">
    <property type="entry name" value="Ig-like_fold"/>
</dbReference>